<evidence type="ECO:0000256" key="2">
    <source>
        <dbReference type="ARBA" id="ARBA00022676"/>
    </source>
</evidence>
<name>A0AAV2DUB9_9ROSI</name>
<evidence type="ECO:0000256" key="5">
    <source>
        <dbReference type="ARBA" id="ARBA00023180"/>
    </source>
</evidence>
<keyword evidence="6 7" id="KW-0961">Cell wall biogenesis/degradation</keyword>
<gene>
    <name evidence="9" type="ORF">LTRI10_LOCUS18757</name>
</gene>
<keyword evidence="7" id="KW-1133">Transmembrane helix</keyword>
<keyword evidence="7" id="KW-0472">Membrane</keyword>
<evidence type="ECO:0000256" key="8">
    <source>
        <dbReference type="SAM" id="MobiDB-lite"/>
    </source>
</evidence>
<dbReference type="FunFam" id="3.40.50.11340:FF:000005">
    <property type="entry name" value="Galactoside 2-alpha-L-fucosyltransferase"/>
    <property type="match status" value="1"/>
</dbReference>
<keyword evidence="10" id="KW-1185">Reference proteome</keyword>
<comment type="function">
    <text evidence="7">May be involved in cell wall biosynthesis.</text>
</comment>
<dbReference type="GO" id="GO:0042546">
    <property type="term" value="P:cell wall biogenesis"/>
    <property type="evidence" value="ECO:0007669"/>
    <property type="project" value="InterPro"/>
</dbReference>
<evidence type="ECO:0000256" key="7">
    <source>
        <dbReference type="RuleBase" id="RU367004"/>
    </source>
</evidence>
<reference evidence="9 10" key="1">
    <citation type="submission" date="2024-04" db="EMBL/GenBank/DDBJ databases">
        <authorList>
            <person name="Fracassetti M."/>
        </authorList>
    </citation>
    <scope>NUCLEOTIDE SEQUENCE [LARGE SCALE GENOMIC DNA]</scope>
</reference>
<keyword evidence="5" id="KW-0325">Glycoprotein</keyword>
<comment type="subcellular location">
    <subcellularLocation>
        <location evidence="7">Golgi apparatus</location>
        <location evidence="7">Golgi stack membrane</location>
        <topology evidence="7">Single-pass type II membrane protein</topology>
    </subcellularLocation>
</comment>
<evidence type="ECO:0000256" key="3">
    <source>
        <dbReference type="ARBA" id="ARBA00022679"/>
    </source>
</evidence>
<dbReference type="GO" id="GO:0008107">
    <property type="term" value="F:galactoside 2-alpha-L-fucosyltransferase activity"/>
    <property type="evidence" value="ECO:0007669"/>
    <property type="project" value="InterPro"/>
</dbReference>
<evidence type="ECO:0000313" key="10">
    <source>
        <dbReference type="Proteomes" id="UP001497516"/>
    </source>
</evidence>
<feature type="region of interest" description="Disordered" evidence="8">
    <location>
        <begin position="49"/>
        <end position="82"/>
    </location>
</feature>
<protein>
    <recommendedName>
        <fullName evidence="7">Fucosyltransferase</fullName>
        <ecNumber evidence="7">2.4.1.-</ecNumber>
    </recommendedName>
</protein>
<dbReference type="Gene3D" id="3.40.50.11340">
    <property type="match status" value="1"/>
</dbReference>
<keyword evidence="4 7" id="KW-0333">Golgi apparatus</keyword>
<dbReference type="InterPro" id="IPR004938">
    <property type="entry name" value="XG_FTase"/>
</dbReference>
<dbReference type="GO" id="GO:0071555">
    <property type="term" value="P:cell wall organization"/>
    <property type="evidence" value="ECO:0007669"/>
    <property type="project" value="UniProtKB-UniRule"/>
</dbReference>
<evidence type="ECO:0000256" key="1">
    <source>
        <dbReference type="ARBA" id="ARBA00010481"/>
    </source>
</evidence>
<dbReference type="GO" id="GO:0009969">
    <property type="term" value="P:xyloglucan biosynthetic process"/>
    <property type="evidence" value="ECO:0007669"/>
    <property type="project" value="TreeGrafter"/>
</dbReference>
<feature type="transmembrane region" description="Helical" evidence="7">
    <location>
        <begin position="12"/>
        <end position="33"/>
    </location>
</feature>
<dbReference type="PANTHER" id="PTHR31889">
    <property type="entry name" value="FUCOSYLTRANSFERASE 2-RELATED"/>
    <property type="match status" value="1"/>
</dbReference>
<evidence type="ECO:0000256" key="4">
    <source>
        <dbReference type="ARBA" id="ARBA00023034"/>
    </source>
</evidence>
<keyword evidence="3 7" id="KW-0808">Transferase</keyword>
<proteinExistence type="inferred from homology"/>
<evidence type="ECO:0000313" key="9">
    <source>
        <dbReference type="EMBL" id="CAL1377077.1"/>
    </source>
</evidence>
<keyword evidence="2 7" id="KW-0328">Glycosyltransferase</keyword>
<comment type="similarity">
    <text evidence="1 7">Belongs to the glycosyltransferase 37 family.</text>
</comment>
<dbReference type="Gene3D" id="3.40.50.11350">
    <property type="match status" value="1"/>
</dbReference>
<dbReference type="Proteomes" id="UP001497516">
    <property type="component" value="Chromosome 3"/>
</dbReference>
<accession>A0AAV2DUB9</accession>
<dbReference type="EC" id="2.4.1.-" evidence="7"/>
<dbReference type="AlphaFoldDB" id="A0AAV2DUB9"/>
<dbReference type="GO" id="GO:0032580">
    <property type="term" value="C:Golgi cisterna membrane"/>
    <property type="evidence" value="ECO:0007669"/>
    <property type="project" value="UniProtKB-SubCell"/>
</dbReference>
<dbReference type="Pfam" id="PF03254">
    <property type="entry name" value="XG_FTase"/>
    <property type="match status" value="1"/>
</dbReference>
<feature type="compositionally biased region" description="Polar residues" evidence="8">
    <location>
        <begin position="63"/>
        <end position="74"/>
    </location>
</feature>
<dbReference type="PANTHER" id="PTHR31889:SF66">
    <property type="entry name" value="FUCOSYLTRANSFERASE"/>
    <property type="match status" value="1"/>
</dbReference>
<keyword evidence="7" id="KW-0812">Transmembrane</keyword>
<evidence type="ECO:0000256" key="6">
    <source>
        <dbReference type="ARBA" id="ARBA00023316"/>
    </source>
</evidence>
<sequence>MGRSPELTSHKFTAMAIAAFSAMSILLITSIIFPNPFSDLAQQFFSPILKNSPPEQQPPQDQSCISRTQKASYQKKSPSPVPSPYLLSKLRDYERRHKNCEPFSEPFNRTLKLLTGNSTTNSTESDYRYVVFTLHVNGLGNRMLGLSSAFLYALLTDRVLLVDFGPDMADIFCEPFKNSTWLLPDGFPFRNQFYSPKFREAHSFGTLLRDNSNFTQSVPPLPPPILHLFLSYEYNDYDKLFYRDENQEFLQGVPWLTLRSDQYFVPYLFLMPRFRAELERLFPDKETVFHHLGNYLFNPSNQAWGLITRFYDAYLARADERIGLQVRVFNTKASPIPLVAKQLLKCTQSEGILPQLQVSTNSSFSSVKVTNNTSSTKTKAVLIGSLYREFYEEMKYAYWTRASVDGGGESVGFHQASHEGSQNSESNSHNMKALADIYLLSLCDVLVTSRWSTFGYVAQAIGRVKPWILNVPNTNYSGDRLPERACRRAVSMEPCFHYPPSYDMKKKVVVDGEVGTGPPVVHCEDVSWGLKLVNGRQIERLE</sequence>
<organism evidence="9 10">
    <name type="scientific">Linum trigynum</name>
    <dbReference type="NCBI Taxonomy" id="586398"/>
    <lineage>
        <taxon>Eukaryota</taxon>
        <taxon>Viridiplantae</taxon>
        <taxon>Streptophyta</taxon>
        <taxon>Embryophyta</taxon>
        <taxon>Tracheophyta</taxon>
        <taxon>Spermatophyta</taxon>
        <taxon>Magnoliopsida</taxon>
        <taxon>eudicotyledons</taxon>
        <taxon>Gunneridae</taxon>
        <taxon>Pentapetalae</taxon>
        <taxon>rosids</taxon>
        <taxon>fabids</taxon>
        <taxon>Malpighiales</taxon>
        <taxon>Linaceae</taxon>
        <taxon>Linum</taxon>
    </lineage>
</organism>
<dbReference type="EMBL" id="OZ034816">
    <property type="protein sequence ID" value="CAL1377077.1"/>
    <property type="molecule type" value="Genomic_DNA"/>
</dbReference>